<sequence>MLIISDHLYDRCSRSAKSPLHALWSCSKLDRVWDAMDWDFRSWVTAQNFGELLAWIFENGKQADFFSITTWCIWQQRKQIRTQQNHHTTEKLARVATDWLEEYKAVQPAAIPCAAAPRRVM</sequence>
<accession>A0A7N2M720</accession>
<name>A0A7N2M720_QUELO</name>
<protein>
    <submittedName>
        <fullName evidence="1">Uncharacterized protein</fullName>
    </submittedName>
</protein>
<dbReference type="EnsemblPlants" id="QL07p042102:mrna">
    <property type="protein sequence ID" value="QL07p042102:mrna:CDS:1"/>
    <property type="gene ID" value="QL07p042102"/>
</dbReference>
<dbReference type="EMBL" id="LRBV02000007">
    <property type="status" value="NOT_ANNOTATED_CDS"/>
    <property type="molecule type" value="Genomic_DNA"/>
</dbReference>
<reference evidence="1 2" key="1">
    <citation type="journal article" date="2016" name="G3 (Bethesda)">
        <title>First Draft Assembly and Annotation of the Genome of a California Endemic Oak Quercus lobata Nee (Fagaceae).</title>
        <authorList>
            <person name="Sork V.L."/>
            <person name="Fitz-Gibbon S.T."/>
            <person name="Puiu D."/>
            <person name="Crepeau M."/>
            <person name="Gugger P.F."/>
            <person name="Sherman R."/>
            <person name="Stevens K."/>
            <person name="Langley C.H."/>
            <person name="Pellegrini M."/>
            <person name="Salzberg S.L."/>
        </authorList>
    </citation>
    <scope>NUCLEOTIDE SEQUENCE [LARGE SCALE GENOMIC DNA]</scope>
    <source>
        <strain evidence="1 2">cv. SW786</strain>
    </source>
</reference>
<organism evidence="1 2">
    <name type="scientific">Quercus lobata</name>
    <name type="common">Valley oak</name>
    <dbReference type="NCBI Taxonomy" id="97700"/>
    <lineage>
        <taxon>Eukaryota</taxon>
        <taxon>Viridiplantae</taxon>
        <taxon>Streptophyta</taxon>
        <taxon>Embryophyta</taxon>
        <taxon>Tracheophyta</taxon>
        <taxon>Spermatophyta</taxon>
        <taxon>Magnoliopsida</taxon>
        <taxon>eudicotyledons</taxon>
        <taxon>Gunneridae</taxon>
        <taxon>Pentapetalae</taxon>
        <taxon>rosids</taxon>
        <taxon>fabids</taxon>
        <taxon>Fagales</taxon>
        <taxon>Fagaceae</taxon>
        <taxon>Quercus</taxon>
    </lineage>
</organism>
<proteinExistence type="predicted"/>
<dbReference type="InParanoid" id="A0A7N2M720"/>
<dbReference type="AlphaFoldDB" id="A0A7N2M720"/>
<evidence type="ECO:0000313" key="2">
    <source>
        <dbReference type="Proteomes" id="UP000594261"/>
    </source>
</evidence>
<dbReference type="Proteomes" id="UP000594261">
    <property type="component" value="Chromosome 7"/>
</dbReference>
<reference evidence="1" key="2">
    <citation type="submission" date="2021-01" db="UniProtKB">
        <authorList>
            <consortium name="EnsemblPlants"/>
        </authorList>
    </citation>
    <scope>IDENTIFICATION</scope>
</reference>
<evidence type="ECO:0000313" key="1">
    <source>
        <dbReference type="EnsemblPlants" id="QL07p042102:mrna:CDS:1"/>
    </source>
</evidence>
<keyword evidence="2" id="KW-1185">Reference proteome</keyword>
<dbReference type="Gramene" id="QL07p042102:mrna">
    <property type="protein sequence ID" value="QL07p042102:mrna:CDS:1"/>
    <property type="gene ID" value="QL07p042102"/>
</dbReference>